<organism evidence="1 2">
    <name type="scientific">Volvox reticuliferus</name>
    <dbReference type="NCBI Taxonomy" id="1737510"/>
    <lineage>
        <taxon>Eukaryota</taxon>
        <taxon>Viridiplantae</taxon>
        <taxon>Chlorophyta</taxon>
        <taxon>core chlorophytes</taxon>
        <taxon>Chlorophyceae</taxon>
        <taxon>CS clade</taxon>
        <taxon>Chlamydomonadales</taxon>
        <taxon>Volvocaceae</taxon>
        <taxon>Volvox</taxon>
    </lineage>
</organism>
<evidence type="ECO:0000313" key="1">
    <source>
        <dbReference type="EMBL" id="GIL76017.1"/>
    </source>
</evidence>
<dbReference type="EMBL" id="BNCP01000008">
    <property type="protein sequence ID" value="GIL76017.1"/>
    <property type="molecule type" value="Genomic_DNA"/>
</dbReference>
<keyword evidence="2" id="KW-1185">Reference proteome</keyword>
<gene>
    <name evidence="1" type="ORF">Vretifemale_5760</name>
</gene>
<dbReference type="AlphaFoldDB" id="A0A8J4C5V5"/>
<dbReference type="Proteomes" id="UP000747110">
    <property type="component" value="Unassembled WGS sequence"/>
</dbReference>
<evidence type="ECO:0000313" key="2">
    <source>
        <dbReference type="Proteomes" id="UP000747110"/>
    </source>
</evidence>
<name>A0A8J4C5V5_9CHLO</name>
<comment type="caution">
    <text evidence="1">The sequence shown here is derived from an EMBL/GenBank/DDBJ whole genome shotgun (WGS) entry which is preliminary data.</text>
</comment>
<protein>
    <submittedName>
        <fullName evidence="1">Uncharacterized protein</fullName>
    </submittedName>
</protein>
<proteinExistence type="predicted"/>
<accession>A0A8J4C5V5</accession>
<reference evidence="1" key="1">
    <citation type="journal article" date="2021" name="Proc. Natl. Acad. Sci. U.S.A.">
        <title>Three genomes in the algal genus Volvox reveal the fate of a haploid sex-determining region after a transition to homothallism.</title>
        <authorList>
            <person name="Yamamoto K."/>
            <person name="Hamaji T."/>
            <person name="Kawai-Toyooka H."/>
            <person name="Matsuzaki R."/>
            <person name="Takahashi F."/>
            <person name="Nishimura Y."/>
            <person name="Kawachi M."/>
            <person name="Noguchi H."/>
            <person name="Minakuchi Y."/>
            <person name="Umen J.G."/>
            <person name="Toyoda A."/>
            <person name="Nozaki H."/>
        </authorList>
    </citation>
    <scope>NUCLEOTIDE SEQUENCE</scope>
    <source>
        <strain evidence="1">NIES-3786</strain>
    </source>
</reference>
<sequence length="149" mass="16629">MRDARDRIAQAALGGPVADAPSIRAAPPINKGLIRCVFSSSTEELLSKIFQVMILPASPPVFLWYGNRWALVASARMWVITSSGNVNDIHFSLGVRTDREPLFCGGRLKKGAVRAYYRLLYHTPVLYRHMVAGRVSSNPKPKRPFRQHA</sequence>